<feature type="non-terminal residue" evidence="1">
    <location>
        <position position="171"/>
    </location>
</feature>
<name>A0A835LRJ8_9MAGN</name>
<protein>
    <submittedName>
        <fullName evidence="1">Uncharacterized protein</fullName>
    </submittedName>
</protein>
<gene>
    <name evidence="1" type="ORF">IFM89_014485</name>
</gene>
<dbReference type="Proteomes" id="UP000631114">
    <property type="component" value="Unassembled WGS sequence"/>
</dbReference>
<keyword evidence="2" id="KW-1185">Reference proteome</keyword>
<accession>A0A835LRJ8</accession>
<reference evidence="1 2" key="1">
    <citation type="submission" date="2020-10" db="EMBL/GenBank/DDBJ databases">
        <title>The Coptis chinensis genome and diversification of protoberbering-type alkaloids.</title>
        <authorList>
            <person name="Wang B."/>
            <person name="Shu S."/>
            <person name="Song C."/>
            <person name="Liu Y."/>
        </authorList>
    </citation>
    <scope>NUCLEOTIDE SEQUENCE [LARGE SCALE GENOMIC DNA]</scope>
    <source>
        <strain evidence="1">HL-2020</strain>
        <tissue evidence="1">Leaf</tissue>
    </source>
</reference>
<comment type="caution">
    <text evidence="1">The sequence shown here is derived from an EMBL/GenBank/DDBJ whole genome shotgun (WGS) entry which is preliminary data.</text>
</comment>
<organism evidence="1 2">
    <name type="scientific">Coptis chinensis</name>
    <dbReference type="NCBI Taxonomy" id="261450"/>
    <lineage>
        <taxon>Eukaryota</taxon>
        <taxon>Viridiplantae</taxon>
        <taxon>Streptophyta</taxon>
        <taxon>Embryophyta</taxon>
        <taxon>Tracheophyta</taxon>
        <taxon>Spermatophyta</taxon>
        <taxon>Magnoliopsida</taxon>
        <taxon>Ranunculales</taxon>
        <taxon>Ranunculaceae</taxon>
        <taxon>Coptidoideae</taxon>
        <taxon>Coptis</taxon>
    </lineage>
</organism>
<evidence type="ECO:0000313" key="1">
    <source>
        <dbReference type="EMBL" id="KAF9596921.1"/>
    </source>
</evidence>
<proteinExistence type="predicted"/>
<evidence type="ECO:0000313" key="2">
    <source>
        <dbReference type="Proteomes" id="UP000631114"/>
    </source>
</evidence>
<dbReference type="EMBL" id="JADFTS010000007">
    <property type="protein sequence ID" value="KAF9596921.1"/>
    <property type="molecule type" value="Genomic_DNA"/>
</dbReference>
<dbReference type="AlphaFoldDB" id="A0A835LRJ8"/>
<sequence>YNYSYASNSLGFEYAGGKLLLELNRFCNLGGYFAVVSTRHVCYQGRSLVLRAVSKLMTISILLPYLRENINKKKERVAAATATLFVLKLHLGGPNFVENVNISRNRKVAYPSDVADSQVDSEINLNASEMDGNCKGSHSDFSGPTSRSTTCIAIVPKQPLLLSQMLVTIIV</sequence>